<evidence type="ECO:0000313" key="17">
    <source>
        <dbReference type="Proteomes" id="UP000541558"/>
    </source>
</evidence>
<feature type="domain" description="tRNAHis guanylyltransferase catalytic" evidence="14">
    <location>
        <begin position="6"/>
        <end position="135"/>
    </location>
</feature>
<comment type="caution">
    <text evidence="16">The sequence shown here is derived from an EMBL/GenBank/DDBJ whole genome shotgun (WGS) entry which is preliminary data.</text>
</comment>
<dbReference type="Gene3D" id="3.30.70.3000">
    <property type="match status" value="1"/>
</dbReference>
<evidence type="ECO:0000256" key="13">
    <source>
        <dbReference type="SAM" id="MobiDB-lite"/>
    </source>
</evidence>
<keyword evidence="8" id="KW-0479">Metal-binding</keyword>
<evidence type="ECO:0000256" key="1">
    <source>
        <dbReference type="ARBA" id="ARBA00001946"/>
    </source>
</evidence>
<feature type="compositionally biased region" description="Polar residues" evidence="13">
    <location>
        <begin position="244"/>
        <end position="254"/>
    </location>
</feature>
<sequence length="332" mass="37814">MANSKYSYVKNFELPDPVLPDTFMLFRLDGHSFHRFTDVHGFEKPNDVRALELMDHAARSVMEEYPDIVLAFGESDEYSFLLKRSTSLYNRRESKIVSTLTSLFTSCYVLYWPKYFPNKPLQYPPSFDGRIVPYPAEKHIRDYFAWRQADIHVNNLYNTTFWALVQQGGQTTAEAHATLRGTFSKDKHEILYSRFKINYNQLDARYRKGSILVREDEPEVPESQSEARSEAQAPEGPTTGTTTVSADATPSSVVLTEPAQPKEKKNKKASKKAKPSRTTFGTSALPYWPTDGWIYQGEHASNALWLGTTRVVLMDCPTEVLDPSPQAVPLHL</sequence>
<evidence type="ECO:0000256" key="3">
    <source>
        <dbReference type="ARBA" id="ARBA00012511"/>
    </source>
</evidence>
<evidence type="ECO:0000256" key="5">
    <source>
        <dbReference type="ARBA" id="ARBA00022679"/>
    </source>
</evidence>
<feature type="compositionally biased region" description="Basic residues" evidence="13">
    <location>
        <begin position="264"/>
        <end position="275"/>
    </location>
</feature>
<dbReference type="Proteomes" id="UP000541558">
    <property type="component" value="Unassembled WGS sequence"/>
</dbReference>
<dbReference type="GO" id="GO:0005525">
    <property type="term" value="F:GTP binding"/>
    <property type="evidence" value="ECO:0007669"/>
    <property type="project" value="UniProtKB-KW"/>
</dbReference>
<comment type="similarity">
    <text evidence="2">Belongs to the tRNA(His) guanylyltransferase family.</text>
</comment>
<dbReference type="PANTHER" id="PTHR12729">
    <property type="entry name" value="TRNA(HIS) GUANYLYLTRANSFERASE-RELATED"/>
    <property type="match status" value="1"/>
</dbReference>
<name>A0A8H5CHI1_9AGAR</name>
<comment type="cofactor">
    <cofactor evidence="1">
        <name>Mg(2+)</name>
        <dbReference type="ChEBI" id="CHEBI:18420"/>
    </cofactor>
</comment>
<dbReference type="AlphaFoldDB" id="A0A8H5CHI1"/>
<evidence type="ECO:0000256" key="7">
    <source>
        <dbReference type="ARBA" id="ARBA00022695"/>
    </source>
</evidence>
<evidence type="ECO:0000256" key="11">
    <source>
        <dbReference type="ARBA" id="ARBA00023134"/>
    </source>
</evidence>
<evidence type="ECO:0000259" key="14">
    <source>
        <dbReference type="Pfam" id="PF04446"/>
    </source>
</evidence>
<evidence type="ECO:0000256" key="10">
    <source>
        <dbReference type="ARBA" id="ARBA00022842"/>
    </source>
</evidence>
<dbReference type="GO" id="GO:0006400">
    <property type="term" value="P:tRNA modification"/>
    <property type="evidence" value="ECO:0007669"/>
    <property type="project" value="InterPro"/>
</dbReference>
<protein>
    <recommendedName>
        <fullName evidence="4">tRNA(His) guanylyltransferase</fullName>
        <ecNumber evidence="3">2.7.7.79</ecNumber>
    </recommendedName>
    <alternativeName>
        <fullName evidence="12">tRNA-histidine guanylyltransferase</fullName>
    </alternativeName>
</protein>
<dbReference type="GO" id="GO:0000287">
    <property type="term" value="F:magnesium ion binding"/>
    <property type="evidence" value="ECO:0007669"/>
    <property type="project" value="InterPro"/>
</dbReference>
<organism evidence="16 17">
    <name type="scientific">Ephemerocybe angulata</name>
    <dbReference type="NCBI Taxonomy" id="980116"/>
    <lineage>
        <taxon>Eukaryota</taxon>
        <taxon>Fungi</taxon>
        <taxon>Dikarya</taxon>
        <taxon>Basidiomycota</taxon>
        <taxon>Agaricomycotina</taxon>
        <taxon>Agaricomycetes</taxon>
        <taxon>Agaricomycetidae</taxon>
        <taxon>Agaricales</taxon>
        <taxon>Agaricineae</taxon>
        <taxon>Psathyrellaceae</taxon>
        <taxon>Ephemerocybe</taxon>
    </lineage>
</organism>
<keyword evidence="17" id="KW-1185">Reference proteome</keyword>
<accession>A0A8H5CHI1</accession>
<dbReference type="Pfam" id="PF14413">
    <property type="entry name" value="Thg1C"/>
    <property type="match status" value="1"/>
</dbReference>
<feature type="domain" description="Thg1 C-terminal" evidence="15">
    <location>
        <begin position="138"/>
        <end position="249"/>
    </location>
</feature>
<evidence type="ECO:0000256" key="9">
    <source>
        <dbReference type="ARBA" id="ARBA00022741"/>
    </source>
</evidence>
<evidence type="ECO:0000256" key="2">
    <source>
        <dbReference type="ARBA" id="ARBA00010113"/>
    </source>
</evidence>
<proteinExistence type="inferred from homology"/>
<dbReference type="Pfam" id="PF04446">
    <property type="entry name" value="Thg1"/>
    <property type="match status" value="1"/>
</dbReference>
<keyword evidence="5" id="KW-0808">Transferase</keyword>
<keyword evidence="7" id="KW-0548">Nucleotidyltransferase</keyword>
<dbReference type="InterPro" id="IPR025845">
    <property type="entry name" value="Thg1_C_dom"/>
</dbReference>
<evidence type="ECO:0000313" key="16">
    <source>
        <dbReference type="EMBL" id="KAF5341942.1"/>
    </source>
</evidence>
<dbReference type="InterPro" id="IPR007537">
    <property type="entry name" value="tRNAHis_GuaTrfase_Thg1"/>
</dbReference>
<keyword evidence="10" id="KW-0460">Magnesium</keyword>
<dbReference type="InterPro" id="IPR024956">
    <property type="entry name" value="tRNAHis_GuaTrfase_cat"/>
</dbReference>
<keyword evidence="11" id="KW-0342">GTP-binding</keyword>
<dbReference type="EMBL" id="JAACJK010000001">
    <property type="protein sequence ID" value="KAF5341942.1"/>
    <property type="molecule type" value="Genomic_DNA"/>
</dbReference>
<evidence type="ECO:0000256" key="8">
    <source>
        <dbReference type="ARBA" id="ARBA00022723"/>
    </source>
</evidence>
<dbReference type="EC" id="2.7.7.79" evidence="3"/>
<dbReference type="OrthoDB" id="62560at2759"/>
<keyword evidence="9" id="KW-0547">Nucleotide-binding</keyword>
<evidence type="ECO:0000256" key="4">
    <source>
        <dbReference type="ARBA" id="ARBA00015443"/>
    </source>
</evidence>
<dbReference type="InterPro" id="IPR038469">
    <property type="entry name" value="tRNAHis_GuaTrfase_Thg1_sf"/>
</dbReference>
<gene>
    <name evidence="16" type="ORF">D9611_001275</name>
</gene>
<dbReference type="GO" id="GO:0008193">
    <property type="term" value="F:tRNA guanylyltransferase activity"/>
    <property type="evidence" value="ECO:0007669"/>
    <property type="project" value="UniProtKB-EC"/>
</dbReference>
<dbReference type="PANTHER" id="PTHR12729:SF6">
    <property type="entry name" value="TRNA(HIS) GUANYLYLTRANSFERASE-RELATED"/>
    <property type="match status" value="1"/>
</dbReference>
<reference evidence="16 17" key="1">
    <citation type="journal article" date="2020" name="ISME J.">
        <title>Uncovering the hidden diversity of litter-decomposition mechanisms in mushroom-forming fungi.</title>
        <authorList>
            <person name="Floudas D."/>
            <person name="Bentzer J."/>
            <person name="Ahren D."/>
            <person name="Johansson T."/>
            <person name="Persson P."/>
            <person name="Tunlid A."/>
        </authorList>
    </citation>
    <scope>NUCLEOTIDE SEQUENCE [LARGE SCALE GENOMIC DNA]</scope>
    <source>
        <strain evidence="16 17">CBS 175.51</strain>
    </source>
</reference>
<evidence type="ECO:0000259" key="15">
    <source>
        <dbReference type="Pfam" id="PF14413"/>
    </source>
</evidence>
<evidence type="ECO:0000256" key="6">
    <source>
        <dbReference type="ARBA" id="ARBA00022694"/>
    </source>
</evidence>
<feature type="region of interest" description="Disordered" evidence="13">
    <location>
        <begin position="215"/>
        <end position="281"/>
    </location>
</feature>
<keyword evidence="6" id="KW-0819">tRNA processing</keyword>
<evidence type="ECO:0000256" key="12">
    <source>
        <dbReference type="ARBA" id="ARBA00032480"/>
    </source>
</evidence>